<dbReference type="Pfam" id="PF01008">
    <property type="entry name" value="IF-2B"/>
    <property type="match status" value="1"/>
</dbReference>
<dbReference type="InterPro" id="IPR042529">
    <property type="entry name" value="IF_2B-like_C"/>
</dbReference>
<comment type="similarity">
    <text evidence="2 9">Belongs to the eIF-2B alpha/beta/delta subunits family.</text>
</comment>
<comment type="subunit">
    <text evidence="8">Component of the translation initiation factor 2B (eIF2B) complex which is a heterodecamer of two sets of five different subunits: alpha, beta, gamma, delta and epsilon. Subunits alpha, beta and delta comprise a regulatory subcomplex and subunits epsilon and gamma comprise a catalytic subcomplex. Within the complex, the hexameric regulatory complex resides at the center, with the two heterodimeric catalytic subcomplexes bound on opposite sides.</text>
</comment>
<sequence>MPDTQTLVNDFVNKLKKRKIEGSQATARHTAELLRSVISQQRIPYTNQAGALINAIKAVGEQLIAANPVELAVGNIIRRVLHIIREEDLSLTTAAIAAAVAAAARSTLRPPSLQTLLEDVPDATAVPHTSSSGGDSEGRSKSADKNSRSRKLKHDVIEAVNELIQDIATCHEHIAEQAVEHIHQNEVILTLGRSRTVMEFLCAAKEKKRSFRVFVAEGAPRYQGHVLAKELMARDLQTTVITDSAVFAMISRVNMVIVGAHAIMANGGVIAPVGLNMVALAAQRHAVPFVVVAGSHKLCPLYPHNPEVLLNELKSPSDLLDFGEFSDCLDIGCGTGEPLLHVVNPAFDYVPPNLVSLFITDTGGHNPSYMYRLIADYYSADDLVIKRKSTAGN</sequence>
<dbReference type="InterPro" id="IPR037171">
    <property type="entry name" value="NagB/RpiA_transferase-like"/>
</dbReference>
<dbReference type="GO" id="GO:0003743">
    <property type="term" value="F:translation initiation factor activity"/>
    <property type="evidence" value="ECO:0007669"/>
    <property type="project" value="UniProtKB-KW"/>
</dbReference>
<evidence type="ECO:0000256" key="7">
    <source>
        <dbReference type="ARBA" id="ARBA00044228"/>
    </source>
</evidence>
<dbReference type="OMA" id="SHSCAVA"/>
<evidence type="ECO:0000256" key="5">
    <source>
        <dbReference type="ARBA" id="ARBA00022917"/>
    </source>
</evidence>
<dbReference type="SUPFAM" id="SSF100950">
    <property type="entry name" value="NagB/RpiA/CoA transferase-like"/>
    <property type="match status" value="1"/>
</dbReference>
<proteinExistence type="inferred from homology"/>
<evidence type="ECO:0000256" key="1">
    <source>
        <dbReference type="ARBA" id="ARBA00004514"/>
    </source>
</evidence>
<dbReference type="PANTHER" id="PTHR45859:SF1">
    <property type="entry name" value="TRANSLATION INITIATION FACTOR EIF-2B SUBUNIT BETA"/>
    <property type="match status" value="1"/>
</dbReference>
<comment type="subcellular location">
    <subcellularLocation>
        <location evidence="1">Cytoplasm</location>
        <location evidence="1">Cytosol</location>
    </subcellularLocation>
</comment>
<keyword evidence="12" id="KW-1185">Reference proteome</keyword>
<evidence type="ECO:0000256" key="8">
    <source>
        <dbReference type="ARBA" id="ARBA00046432"/>
    </source>
</evidence>
<dbReference type="Gramene" id="AUR62033839-RA">
    <property type="protein sequence ID" value="AUR62033839-RA:cds"/>
    <property type="gene ID" value="AUR62033839"/>
</dbReference>
<reference evidence="11" key="1">
    <citation type="journal article" date="2017" name="Nature">
        <title>The genome of Chenopodium quinoa.</title>
        <authorList>
            <person name="Jarvis D.E."/>
            <person name="Ho Y.S."/>
            <person name="Lightfoot D.J."/>
            <person name="Schmoeckel S.M."/>
            <person name="Li B."/>
            <person name="Borm T.J.A."/>
            <person name="Ohyanagi H."/>
            <person name="Mineta K."/>
            <person name="Michell C.T."/>
            <person name="Saber N."/>
            <person name="Kharbatia N.M."/>
            <person name="Rupper R.R."/>
            <person name="Sharp A.R."/>
            <person name="Dally N."/>
            <person name="Boughton B.A."/>
            <person name="Woo Y.H."/>
            <person name="Gao G."/>
            <person name="Schijlen E.G.W.M."/>
            <person name="Guo X."/>
            <person name="Momin A.A."/>
            <person name="Negrao S."/>
            <person name="Al-Babili S."/>
            <person name="Gehring C."/>
            <person name="Roessner U."/>
            <person name="Jung C."/>
            <person name="Murphy K."/>
            <person name="Arold S.T."/>
            <person name="Gojobori T."/>
            <person name="van der Linden C.G."/>
            <person name="van Loo E.N."/>
            <person name="Jellen E.N."/>
            <person name="Maughan P.J."/>
            <person name="Tester M."/>
        </authorList>
    </citation>
    <scope>NUCLEOTIDE SEQUENCE [LARGE SCALE GENOMIC DNA]</scope>
    <source>
        <strain evidence="11">cv. PI 614886</strain>
    </source>
</reference>
<evidence type="ECO:0000256" key="4">
    <source>
        <dbReference type="ARBA" id="ARBA00022540"/>
    </source>
</evidence>
<dbReference type="GO" id="GO:0005085">
    <property type="term" value="F:guanyl-nucleotide exchange factor activity"/>
    <property type="evidence" value="ECO:0007669"/>
    <property type="project" value="TreeGrafter"/>
</dbReference>
<protein>
    <recommendedName>
        <fullName evidence="6">Translation initiation factor eIF2B subunit beta</fullName>
    </recommendedName>
    <alternativeName>
        <fullName evidence="7">eIF2B GDP-GTP exchange factor subunit beta</fullName>
    </alternativeName>
</protein>
<dbReference type="PANTHER" id="PTHR45859">
    <property type="entry name" value="TRANSLATION INITIATION FACTOR EIF-2B SUBUNIT BETA"/>
    <property type="match status" value="1"/>
</dbReference>
<keyword evidence="3" id="KW-0963">Cytoplasm</keyword>
<evidence type="ECO:0000256" key="3">
    <source>
        <dbReference type="ARBA" id="ARBA00022490"/>
    </source>
</evidence>
<feature type="region of interest" description="Disordered" evidence="10">
    <location>
        <begin position="119"/>
        <end position="152"/>
    </location>
</feature>
<evidence type="ECO:0000313" key="11">
    <source>
        <dbReference type="EnsemblPlants" id="AUR62033839-RA:cds"/>
    </source>
</evidence>
<organism evidence="11 12">
    <name type="scientific">Chenopodium quinoa</name>
    <name type="common">Quinoa</name>
    <dbReference type="NCBI Taxonomy" id="63459"/>
    <lineage>
        <taxon>Eukaryota</taxon>
        <taxon>Viridiplantae</taxon>
        <taxon>Streptophyta</taxon>
        <taxon>Embryophyta</taxon>
        <taxon>Tracheophyta</taxon>
        <taxon>Spermatophyta</taxon>
        <taxon>Magnoliopsida</taxon>
        <taxon>eudicotyledons</taxon>
        <taxon>Gunneridae</taxon>
        <taxon>Pentapetalae</taxon>
        <taxon>Caryophyllales</taxon>
        <taxon>Chenopodiaceae</taxon>
        <taxon>Chenopodioideae</taxon>
        <taxon>Atripliceae</taxon>
        <taxon>Chenopodium</taxon>
    </lineage>
</organism>
<evidence type="ECO:0000256" key="10">
    <source>
        <dbReference type="SAM" id="MobiDB-lite"/>
    </source>
</evidence>
<dbReference type="InterPro" id="IPR000649">
    <property type="entry name" value="IF-2B-related"/>
</dbReference>
<dbReference type="FunFam" id="3.40.50.10470:FF:000005">
    <property type="entry name" value="translation initiation factor eIF-2B subunit beta"/>
    <property type="match status" value="1"/>
</dbReference>
<dbReference type="Proteomes" id="UP000596660">
    <property type="component" value="Unplaced"/>
</dbReference>
<evidence type="ECO:0000313" key="12">
    <source>
        <dbReference type="Proteomes" id="UP000596660"/>
    </source>
</evidence>
<feature type="compositionally biased region" description="Basic and acidic residues" evidence="10">
    <location>
        <begin position="136"/>
        <end position="147"/>
    </location>
</feature>
<name>A0A803MRD8_CHEQI</name>
<evidence type="ECO:0000256" key="6">
    <source>
        <dbReference type="ARBA" id="ARBA00044122"/>
    </source>
</evidence>
<dbReference type="GO" id="GO:0005829">
    <property type="term" value="C:cytosol"/>
    <property type="evidence" value="ECO:0007669"/>
    <property type="project" value="UniProtKB-SubCell"/>
</dbReference>
<evidence type="ECO:0000256" key="2">
    <source>
        <dbReference type="ARBA" id="ARBA00007251"/>
    </source>
</evidence>
<dbReference type="AlphaFoldDB" id="A0A803MRD8"/>
<keyword evidence="4" id="KW-0396">Initiation factor</keyword>
<dbReference type="Gene3D" id="3.40.50.10470">
    <property type="entry name" value="Translation initiation factor eif-2b, domain 2"/>
    <property type="match status" value="1"/>
</dbReference>
<accession>A0A803MRD8</accession>
<dbReference type="InterPro" id="IPR051855">
    <property type="entry name" value="eIF2B_beta_subunit"/>
</dbReference>
<reference evidence="11" key="2">
    <citation type="submission" date="2021-03" db="UniProtKB">
        <authorList>
            <consortium name="EnsemblPlants"/>
        </authorList>
    </citation>
    <scope>IDENTIFICATION</scope>
</reference>
<dbReference type="GO" id="GO:0005851">
    <property type="term" value="C:eukaryotic translation initiation factor 2B complex"/>
    <property type="evidence" value="ECO:0007669"/>
    <property type="project" value="TreeGrafter"/>
</dbReference>
<keyword evidence="5" id="KW-0648">Protein biosynthesis</keyword>
<dbReference type="EnsemblPlants" id="AUR62033839-RA">
    <property type="protein sequence ID" value="AUR62033839-RA:cds"/>
    <property type="gene ID" value="AUR62033839"/>
</dbReference>
<evidence type="ECO:0000256" key="9">
    <source>
        <dbReference type="RuleBase" id="RU003814"/>
    </source>
</evidence>